<name>A0A0F9XGV7_9ZZZZ</name>
<gene>
    <name evidence="1" type="ORF">LCGC14_0220180</name>
</gene>
<dbReference type="AlphaFoldDB" id="A0A0F9XGV7"/>
<protein>
    <submittedName>
        <fullName evidence="1">Uncharacterized protein</fullName>
    </submittedName>
</protein>
<proteinExistence type="predicted"/>
<reference evidence="1" key="1">
    <citation type="journal article" date="2015" name="Nature">
        <title>Complex archaea that bridge the gap between prokaryotes and eukaryotes.</title>
        <authorList>
            <person name="Spang A."/>
            <person name="Saw J.H."/>
            <person name="Jorgensen S.L."/>
            <person name="Zaremba-Niedzwiedzka K."/>
            <person name="Martijn J."/>
            <person name="Lind A.E."/>
            <person name="van Eijk R."/>
            <person name="Schleper C."/>
            <person name="Guy L."/>
            <person name="Ettema T.J."/>
        </authorList>
    </citation>
    <scope>NUCLEOTIDE SEQUENCE</scope>
</reference>
<organism evidence="1">
    <name type="scientific">marine sediment metagenome</name>
    <dbReference type="NCBI Taxonomy" id="412755"/>
    <lineage>
        <taxon>unclassified sequences</taxon>
        <taxon>metagenomes</taxon>
        <taxon>ecological metagenomes</taxon>
    </lineage>
</organism>
<dbReference type="EMBL" id="LAZR01000105">
    <property type="protein sequence ID" value="KKN91153.1"/>
    <property type="molecule type" value="Genomic_DNA"/>
</dbReference>
<comment type="caution">
    <text evidence="1">The sequence shown here is derived from an EMBL/GenBank/DDBJ whole genome shotgun (WGS) entry which is preliminary data.</text>
</comment>
<sequence length="118" mass="13339">MRNRVIGQTGTVVLSDDSIFRSRSHKRTLRYQYLKVQHGWIAWICGPFHSRTYGVCSFGTRRRSAKAALATRLANDYRYLGNLMFSDVDGSDTVGKTDAQLLDETTINHPIMSELLGV</sequence>
<accession>A0A0F9XGV7</accession>
<evidence type="ECO:0000313" key="1">
    <source>
        <dbReference type="EMBL" id="KKN91153.1"/>
    </source>
</evidence>